<dbReference type="InterPro" id="IPR003607">
    <property type="entry name" value="HD/PDEase_dom"/>
</dbReference>
<comment type="caution">
    <text evidence="3">The sequence shown here is derived from an EMBL/GenBank/DDBJ whole genome shotgun (WGS) entry which is preliminary data.</text>
</comment>
<gene>
    <name evidence="3" type="ORF">AN477_11275</name>
</gene>
<dbReference type="EMBL" id="LJCO01000047">
    <property type="protein sequence ID" value="KPV43638.1"/>
    <property type="molecule type" value="Genomic_DNA"/>
</dbReference>
<dbReference type="STRING" id="471514.AN477_11275"/>
<protein>
    <submittedName>
        <fullName evidence="3">Uncharacterized protein</fullName>
    </submittedName>
</protein>
<feature type="domain" description="HD" evidence="1">
    <location>
        <begin position="8"/>
        <end position="130"/>
    </location>
</feature>
<evidence type="ECO:0000313" key="3">
    <source>
        <dbReference type="EMBL" id="KPV43638.1"/>
    </source>
</evidence>
<dbReference type="AlphaFoldDB" id="A0A0P9EWY6"/>
<evidence type="ECO:0000259" key="1">
    <source>
        <dbReference type="PROSITE" id="PS51831"/>
    </source>
</evidence>
<dbReference type="NCBIfam" id="TIGR00277">
    <property type="entry name" value="HDIG"/>
    <property type="match status" value="1"/>
</dbReference>
<keyword evidence="4" id="KW-1185">Reference proteome</keyword>
<reference evidence="3 4" key="1">
    <citation type="submission" date="2015-09" db="EMBL/GenBank/DDBJ databases">
        <title>Draft genome sequence of Alicyclobacillus ferrooxydans DSM 22381.</title>
        <authorList>
            <person name="Hemp J."/>
        </authorList>
    </citation>
    <scope>NUCLEOTIDE SEQUENCE [LARGE SCALE GENOMIC DNA]</scope>
    <source>
        <strain evidence="3 4">TC-34</strain>
    </source>
</reference>
<dbReference type="InterPro" id="IPR037522">
    <property type="entry name" value="HD_GYP_dom"/>
</dbReference>
<evidence type="ECO:0000313" key="4">
    <source>
        <dbReference type="Proteomes" id="UP000050482"/>
    </source>
</evidence>
<proteinExistence type="predicted"/>
<evidence type="ECO:0000259" key="2">
    <source>
        <dbReference type="PROSITE" id="PS51832"/>
    </source>
</evidence>
<dbReference type="InterPro" id="IPR006674">
    <property type="entry name" value="HD_domain"/>
</dbReference>
<dbReference type="PATRIC" id="fig|471514.4.peg.2602"/>
<dbReference type="Gene3D" id="1.10.3210.10">
    <property type="entry name" value="Hypothetical protein af1432"/>
    <property type="match status" value="1"/>
</dbReference>
<dbReference type="SUPFAM" id="SSF109604">
    <property type="entry name" value="HD-domain/PDEase-like"/>
    <property type="match status" value="1"/>
</dbReference>
<accession>A0A0P9EWY6</accession>
<dbReference type="InterPro" id="IPR006675">
    <property type="entry name" value="HDIG_dom"/>
</dbReference>
<dbReference type="PANTHER" id="PTHR43155:SF2">
    <property type="entry name" value="CYCLIC DI-GMP PHOSPHODIESTERASE PA4108"/>
    <property type="match status" value="1"/>
</dbReference>
<dbReference type="PANTHER" id="PTHR43155">
    <property type="entry name" value="CYCLIC DI-GMP PHOSPHODIESTERASE PA4108-RELATED"/>
    <property type="match status" value="1"/>
</dbReference>
<dbReference type="PROSITE" id="PS51831">
    <property type="entry name" value="HD"/>
    <property type="match status" value="1"/>
</dbReference>
<sequence length="179" mass="20421">MENKDPFMAGHSMKVASFAAQLAARIGMPMAETRRIYVGALLHDLGKVEIPNEILLKPGRLNDEEYRHIQTHPVIGAEYLSRWPQLTVFRDIVRHHHERIDGKGYPDGLKRDDISLSVRIVSLVDAFDAMTSRRAYRSAFTREQAMLELRAGSGTQFDETLVTVFEHCLNQSPYQLSIR</sequence>
<dbReference type="CDD" id="cd00077">
    <property type="entry name" value="HDc"/>
    <property type="match status" value="1"/>
</dbReference>
<dbReference type="PROSITE" id="PS51832">
    <property type="entry name" value="HD_GYP"/>
    <property type="match status" value="1"/>
</dbReference>
<dbReference type="Pfam" id="PF13487">
    <property type="entry name" value="HD_5"/>
    <property type="match status" value="1"/>
</dbReference>
<organism evidence="3 4">
    <name type="scientific">Alicyclobacillus ferrooxydans</name>
    <dbReference type="NCBI Taxonomy" id="471514"/>
    <lineage>
        <taxon>Bacteria</taxon>
        <taxon>Bacillati</taxon>
        <taxon>Bacillota</taxon>
        <taxon>Bacilli</taxon>
        <taxon>Bacillales</taxon>
        <taxon>Alicyclobacillaceae</taxon>
        <taxon>Alicyclobacillus</taxon>
    </lineage>
</organism>
<dbReference type="SMART" id="SM00471">
    <property type="entry name" value="HDc"/>
    <property type="match status" value="1"/>
</dbReference>
<dbReference type="Proteomes" id="UP000050482">
    <property type="component" value="Unassembled WGS sequence"/>
</dbReference>
<feature type="domain" description="HD-GYP" evidence="2">
    <location>
        <begin position="1"/>
        <end position="179"/>
    </location>
</feature>
<name>A0A0P9EWY6_9BACL</name>